<keyword evidence="2" id="KW-1185">Reference proteome</keyword>
<sequence length="281" mass="30260">MATTTTRRQKRQRDPDKGTAFLMSFLLFFVGVALASSAIAITTVFNRDYTSRIMTQPTQTKQFQKILLTNLSPLIENTSLSGDDLKLIVTTGVAQATANQTVAGVYSNSARPFATGPVDQAITNHLTNQGTSADDAATAVTVINNNIDRRVQSYARYGAKQLANDRTKLAWSALGLLIATILLLIIHLWSMRGDILATLWSFSLVNMLGSGAAYLVTVFGAKEIPDMMPISLGVAGQKLLIVYAQHVVASARMIYGYVAGAALIILLVLLALKITAAPKRV</sequence>
<accession>A0A288QP82</accession>
<dbReference type="EMBL" id="QRAS01000005">
    <property type="protein sequence ID" value="RDL01066.1"/>
    <property type="molecule type" value="Genomic_DNA"/>
</dbReference>
<reference evidence="1 2" key="1">
    <citation type="submission" date="2018-07" db="EMBL/GenBank/DDBJ databases">
        <title>Genomic Encyclopedia of Type Strains, Phase III (KMG-III): the genomes of soil and plant-associated and newly described type strains.</title>
        <authorList>
            <person name="Whitman W."/>
        </authorList>
    </citation>
    <scope>NUCLEOTIDE SEQUENCE [LARGE SCALE GENOMIC DNA]</scope>
    <source>
        <strain evidence="1 2">CECT 7031</strain>
    </source>
</reference>
<dbReference type="AlphaFoldDB" id="A0A288QP82"/>
<comment type="caution">
    <text evidence="1">The sequence shown here is derived from an EMBL/GenBank/DDBJ whole genome shotgun (WGS) entry which is preliminary data.</text>
</comment>
<name>A0A288QP82_9LACO</name>
<dbReference type="KEGG" id="wso:WSWS_01473"/>
<dbReference type="RefSeq" id="WP_070230635.1">
    <property type="nucleotide sequence ID" value="NZ_BJYO01000007.1"/>
</dbReference>
<dbReference type="Proteomes" id="UP000254912">
    <property type="component" value="Unassembled WGS sequence"/>
</dbReference>
<gene>
    <name evidence="1" type="ORF">DFP99_1537</name>
</gene>
<organism evidence="1 2">
    <name type="scientific">Weissella soli</name>
    <dbReference type="NCBI Taxonomy" id="155866"/>
    <lineage>
        <taxon>Bacteria</taxon>
        <taxon>Bacillati</taxon>
        <taxon>Bacillota</taxon>
        <taxon>Bacilli</taxon>
        <taxon>Lactobacillales</taxon>
        <taxon>Lactobacillaceae</taxon>
        <taxon>Weissella</taxon>
    </lineage>
</organism>
<protein>
    <submittedName>
        <fullName evidence="1">Uncharacterized protein</fullName>
    </submittedName>
</protein>
<dbReference type="GeneID" id="94546657"/>
<evidence type="ECO:0000313" key="2">
    <source>
        <dbReference type="Proteomes" id="UP000254912"/>
    </source>
</evidence>
<evidence type="ECO:0000313" key="1">
    <source>
        <dbReference type="EMBL" id="RDL01066.1"/>
    </source>
</evidence>
<proteinExistence type="predicted"/>